<dbReference type="InterPro" id="IPR027417">
    <property type="entry name" value="P-loop_NTPase"/>
</dbReference>
<dbReference type="AlphaFoldDB" id="A0A149V6K9"/>
<dbReference type="SUPFAM" id="SSF52540">
    <property type="entry name" value="P-loop containing nucleoside triphosphate hydrolases"/>
    <property type="match status" value="1"/>
</dbReference>
<comment type="caution">
    <text evidence="1">The sequence shown here is derived from an EMBL/GenBank/DDBJ whole genome shotgun (WGS) entry which is preliminary data.</text>
</comment>
<dbReference type="EMBL" id="LIAA01000080">
    <property type="protein sequence ID" value="KXV75819.1"/>
    <property type="molecule type" value="Genomic_DNA"/>
</dbReference>
<accession>A0A149V6K9</accession>
<evidence type="ECO:0000313" key="1">
    <source>
        <dbReference type="EMBL" id="KXV75819.1"/>
    </source>
</evidence>
<dbReference type="OrthoDB" id="928522at2"/>
<organism evidence="1 2">
    <name type="scientific">Acetobacter cerevisiae</name>
    <dbReference type="NCBI Taxonomy" id="178900"/>
    <lineage>
        <taxon>Bacteria</taxon>
        <taxon>Pseudomonadati</taxon>
        <taxon>Pseudomonadota</taxon>
        <taxon>Alphaproteobacteria</taxon>
        <taxon>Acetobacterales</taxon>
        <taxon>Acetobacteraceae</taxon>
        <taxon>Acetobacter</taxon>
    </lineage>
</organism>
<proteinExistence type="predicted"/>
<sequence length="957" mass="104889">MRKDHAINIIGNVSGSHNRITQIYATSNAAMRPRSLKSFGDASPLSPEWLIYSERSVPFLGRDRELDTIKEMLADTRPFLWWAIVGNGGVGKSRLALEILLRVSETWSGGFVEGPPDPAAFAASPPTKDTIWIVDYAAEDVQRLRSVIPLLAQMAEEVGCKIRLLLIERGINAETGWWVDLTEGLSSTTVWISRNLYQEPLDLGPLQVTARELLLAIAATLPRSLANTLRTRVSEQRDDVLETWCDNGNPLVAQILAARLLDDPIGLRKANSSTRVVELYLARELERLGKKCRSTSLQSRLAILLLFMTTSGFPLPVAEPSPPHYDGHGSTSPNALLIASPPRPSTTQASQNLHARVDIMSILAEALNIDDASAYLALLEDAGFSASRNWAMLPDLLGETFIGFVANSRLIGPTLRAKRPDYKPKQLSRIYDRIPHLGLPQITTNWARLPDATILQLLNGLREAGRSLRFSLVIACQINFVRPVKLRWNVPIFLRNSKAHADGKELANFYEAIHASILNDEGTAAAKEFINSPHRWLMAYVFHLEVLPPQAQIRLARLICQICDIPMLLRRTNAVRLGDVVARVLSAAVSDATFENWQSYASETGQLAEIALDFTTDKLIPALCSSTESPSAEQDEVIARILMSVSFGLLRKRLGCRDTSVEVETRNAIVAALELKLQLPKLRHVILLRNAAALQARTQPDTVLVSYLATIRAISELDVPDELAAAISDAIFSASEYGDGALIEALPALLDTLPGRSVPKAIILGYVVDRLASFIEEEEKNTRTDKAVRLAMLGLCLVRGEREPWVDEELNGMLWNLLAFADQEAGARPAVARMLDEALALEMSQAPSPRVLAAMMRTAMIANQRWGEVAPLPTGVTVETVGTDVWALAARGIDPADFARSVRSISRIMVRSAVGKASVPGAVLYAVETFPDLPKTEDVLRVLATAQANLSGQVIGV</sequence>
<dbReference type="PATRIC" id="fig|178900.7.peg.3003"/>
<protein>
    <submittedName>
        <fullName evidence="1">Uncharacterized protein</fullName>
    </submittedName>
</protein>
<reference evidence="1 2" key="1">
    <citation type="submission" date="2015-06" db="EMBL/GenBank/DDBJ databases">
        <title>Improved classification and identification of acetic acid bacteria using matrix-assisted laser desorption/ionization time-of-flight mass spectrometry; Gluconobacter nephelii and Gluconobacter uchimurae are later heterotypic synonyms of Gluconobacter japonicus and Gluconobacter oxydans, respectively.</title>
        <authorList>
            <person name="Li L."/>
            <person name="Cleenwerck I."/>
            <person name="De Vuyst L."/>
            <person name="Vandamme P."/>
        </authorList>
    </citation>
    <scope>NUCLEOTIDE SEQUENCE [LARGE SCALE GENOMIC DNA]</scope>
    <source>
        <strain evidence="1 2">LMG 1545</strain>
    </source>
</reference>
<dbReference type="RefSeq" id="WP_062274786.1">
    <property type="nucleotide sequence ID" value="NZ_LIAA01000080.1"/>
</dbReference>
<dbReference type="Proteomes" id="UP000075462">
    <property type="component" value="Unassembled WGS sequence"/>
</dbReference>
<gene>
    <name evidence="1" type="ORF">AD954_14220</name>
</gene>
<dbReference type="Gene3D" id="3.40.50.300">
    <property type="entry name" value="P-loop containing nucleotide triphosphate hydrolases"/>
    <property type="match status" value="1"/>
</dbReference>
<evidence type="ECO:0000313" key="2">
    <source>
        <dbReference type="Proteomes" id="UP000075462"/>
    </source>
</evidence>
<name>A0A149V6K9_9PROT</name>